<dbReference type="PANTHER" id="PTHR34070:SF1">
    <property type="entry name" value="DNA ALKYLATION REPAIR PROTEIN"/>
    <property type="match status" value="1"/>
</dbReference>
<dbReference type="Pfam" id="PF08713">
    <property type="entry name" value="DNA_alkylation"/>
    <property type="match status" value="1"/>
</dbReference>
<dbReference type="Gene3D" id="1.20.1660.10">
    <property type="entry name" value="Hypothetical protein (EF3068)"/>
    <property type="match status" value="1"/>
</dbReference>
<evidence type="ECO:0000313" key="2">
    <source>
        <dbReference type="Proteomes" id="UP001207742"/>
    </source>
</evidence>
<protein>
    <submittedName>
        <fullName evidence="1">DNA alkylation repair protein</fullName>
    </submittedName>
</protein>
<gene>
    <name evidence="1" type="ORF">OL497_27360</name>
</gene>
<keyword evidence="2" id="KW-1185">Reference proteome</keyword>
<name>A0ABT3IUI1_9BACT</name>
<dbReference type="PANTHER" id="PTHR34070">
    <property type="entry name" value="ARMADILLO-TYPE FOLD"/>
    <property type="match status" value="1"/>
</dbReference>
<organism evidence="1 2">
    <name type="scientific">Chitinophaga nivalis</name>
    <dbReference type="NCBI Taxonomy" id="2991709"/>
    <lineage>
        <taxon>Bacteria</taxon>
        <taxon>Pseudomonadati</taxon>
        <taxon>Bacteroidota</taxon>
        <taxon>Chitinophagia</taxon>
        <taxon>Chitinophagales</taxon>
        <taxon>Chitinophagaceae</taxon>
        <taxon>Chitinophaga</taxon>
    </lineage>
</organism>
<dbReference type="CDD" id="cd07064">
    <property type="entry name" value="AlkD_like_1"/>
    <property type="match status" value="1"/>
</dbReference>
<dbReference type="InterPro" id="IPR014825">
    <property type="entry name" value="DNA_alkylation"/>
</dbReference>
<accession>A0ABT3IUI1</accession>
<dbReference type="RefSeq" id="WP_264734454.1">
    <property type="nucleotide sequence ID" value="NZ_JAPDNR010000001.1"/>
</dbReference>
<evidence type="ECO:0000313" key="1">
    <source>
        <dbReference type="EMBL" id="MCW3487647.1"/>
    </source>
</evidence>
<dbReference type="Proteomes" id="UP001207742">
    <property type="component" value="Unassembled WGS sequence"/>
</dbReference>
<reference evidence="1 2" key="1">
    <citation type="submission" date="2022-10" db="EMBL/GenBank/DDBJ databases">
        <title>Chitinophaga nivalis PC15 sp. nov., isolated from Pyeongchang county, South Korea.</title>
        <authorList>
            <person name="Trinh H.N."/>
        </authorList>
    </citation>
    <scope>NUCLEOTIDE SEQUENCE [LARGE SCALE GENOMIC DNA]</scope>
    <source>
        <strain evidence="1 2">PC14</strain>
    </source>
</reference>
<dbReference type="SUPFAM" id="SSF48371">
    <property type="entry name" value="ARM repeat"/>
    <property type="match status" value="1"/>
</dbReference>
<dbReference type="EMBL" id="JAPDNS010000002">
    <property type="protein sequence ID" value="MCW3487647.1"/>
    <property type="molecule type" value="Genomic_DNA"/>
</dbReference>
<proteinExistence type="predicted"/>
<dbReference type="Gene3D" id="1.25.40.290">
    <property type="entry name" value="ARM repeat domains"/>
    <property type="match status" value="1"/>
</dbReference>
<dbReference type="InterPro" id="IPR016024">
    <property type="entry name" value="ARM-type_fold"/>
</dbReference>
<sequence>MDYLRYIREAYTNAANPDQAVAMKQYMRNQFEHLGIATPVRRQLNKELKALHGLPPIEQMPALIKALWALPEREYHHAAIDFMQLSHKQWTDAHIHLFEYMITHQSWWDTVDGIVSCLAGPWLKRFASHQPGITDRWINSENIWLQRSALIFQHGYKQDTDEQLLYRYILQCAGSKEFFLQKAIGWSLREYGKVNPASVIRFVNSHDLAPLSRREALRRIT</sequence>
<comment type="caution">
    <text evidence="1">The sequence shown here is derived from an EMBL/GenBank/DDBJ whole genome shotgun (WGS) entry which is preliminary data.</text>
</comment>